<dbReference type="EMBL" id="CP073708">
    <property type="protein sequence ID" value="QUO42402.1"/>
    <property type="molecule type" value="Genomic_DNA"/>
</dbReference>
<dbReference type="InterPro" id="IPR003439">
    <property type="entry name" value="ABC_transporter-like_ATP-bd"/>
</dbReference>
<dbReference type="PANTHER" id="PTHR42711">
    <property type="entry name" value="ABC TRANSPORTER ATP-BINDING PROTEIN"/>
    <property type="match status" value="1"/>
</dbReference>
<dbReference type="GO" id="GO:0016887">
    <property type="term" value="F:ATP hydrolysis activity"/>
    <property type="evidence" value="ECO:0007669"/>
    <property type="project" value="InterPro"/>
</dbReference>
<evidence type="ECO:0000256" key="3">
    <source>
        <dbReference type="ARBA" id="ARBA00022840"/>
    </source>
</evidence>
<dbReference type="Gene3D" id="3.40.50.300">
    <property type="entry name" value="P-loop containing nucleotide triphosphate hydrolases"/>
    <property type="match status" value="1"/>
</dbReference>
<gene>
    <name evidence="6" type="ORF">JD108_05505</name>
    <name evidence="7" type="ORF">KDJ56_05185</name>
</gene>
<protein>
    <submittedName>
        <fullName evidence="6">ATP-binding cassette domain-containing protein</fullName>
    </submittedName>
</protein>
<dbReference type="GO" id="GO:0005524">
    <property type="term" value="F:ATP binding"/>
    <property type="evidence" value="ECO:0007669"/>
    <property type="project" value="UniProtKB-KW"/>
</dbReference>
<evidence type="ECO:0000256" key="1">
    <source>
        <dbReference type="ARBA" id="ARBA00022448"/>
    </source>
</evidence>
<keyword evidence="1" id="KW-0813">Transport</keyword>
<organism evidence="6 8">
    <name type="scientific">Brevibacillus composti</name>
    <dbReference type="NCBI Taxonomy" id="2796470"/>
    <lineage>
        <taxon>Bacteria</taxon>
        <taxon>Bacillati</taxon>
        <taxon>Bacillota</taxon>
        <taxon>Bacilli</taxon>
        <taxon>Bacillales</taxon>
        <taxon>Paenibacillaceae</taxon>
        <taxon>Brevibacillus</taxon>
    </lineage>
</organism>
<feature type="domain" description="ABC transporter" evidence="5">
    <location>
        <begin position="19"/>
        <end position="136"/>
    </location>
</feature>
<evidence type="ECO:0000256" key="2">
    <source>
        <dbReference type="ARBA" id="ARBA00022741"/>
    </source>
</evidence>
<proteinExistence type="predicted"/>
<dbReference type="SUPFAM" id="SSF52540">
    <property type="entry name" value="P-loop containing nucleoside triphosphate hydrolases"/>
    <property type="match status" value="1"/>
</dbReference>
<keyword evidence="3 6" id="KW-0067">ATP-binding</keyword>
<name>A0A7T5JPS6_9BACL</name>
<keyword evidence="9" id="KW-1185">Reference proteome</keyword>
<sequence>MIQVKELCFRYPGSGAYTLRDISFSIGSGEIFGFLGPSGAGKSTLQKILIGMLRQYEGEAIVLGEEIRQTRSDFYQRIGVAFEFPNFYGRFTALENLELFRSLYAGKAKAKSPLAMLEEGRQSRSSRRGTAITRRVRAKAKRPRHSYGSRRASWSCSRPINTAESRLSRGESGSWSVFKSWTAAMSCGYR</sequence>
<dbReference type="KEGG" id="bcop:JD108_05505"/>
<dbReference type="Pfam" id="PF00005">
    <property type="entry name" value="ABC_tran"/>
    <property type="match status" value="1"/>
</dbReference>
<evidence type="ECO:0000313" key="7">
    <source>
        <dbReference type="EMBL" id="QUO42402.1"/>
    </source>
</evidence>
<evidence type="ECO:0000256" key="4">
    <source>
        <dbReference type="SAM" id="MobiDB-lite"/>
    </source>
</evidence>
<accession>A0A7T5JPS6</accession>
<reference evidence="6 8" key="1">
    <citation type="submission" date="2020-12" db="EMBL/GenBank/DDBJ databases">
        <title>strain FJAT-54423T represents a novel species of the genus Brevibacillus.</title>
        <authorList>
            <person name="Tang R."/>
        </authorList>
    </citation>
    <scope>NUCLEOTIDE SEQUENCE [LARGE SCALE GENOMIC DNA]</scope>
    <source>
        <strain evidence="6 8">FJAT-54423</strain>
    </source>
</reference>
<feature type="compositionally biased region" description="Basic residues" evidence="4">
    <location>
        <begin position="134"/>
        <end position="148"/>
    </location>
</feature>
<evidence type="ECO:0000313" key="9">
    <source>
        <dbReference type="Proteomes" id="UP000677234"/>
    </source>
</evidence>
<evidence type="ECO:0000313" key="6">
    <source>
        <dbReference type="EMBL" id="QQE75376.1"/>
    </source>
</evidence>
<dbReference type="Proteomes" id="UP000677234">
    <property type="component" value="Chromosome"/>
</dbReference>
<dbReference type="Proteomes" id="UP000595847">
    <property type="component" value="Chromosome"/>
</dbReference>
<keyword evidence="2" id="KW-0547">Nucleotide-binding</keyword>
<dbReference type="RefSeq" id="WP_198828905.1">
    <property type="nucleotide sequence ID" value="NZ_CP066308.1"/>
</dbReference>
<dbReference type="InterPro" id="IPR050763">
    <property type="entry name" value="ABC_transporter_ATP-binding"/>
</dbReference>
<dbReference type="InterPro" id="IPR027417">
    <property type="entry name" value="P-loop_NTPase"/>
</dbReference>
<dbReference type="AlphaFoldDB" id="A0A7T5JPS6"/>
<reference evidence="7" key="2">
    <citation type="submission" date="2021-04" db="EMBL/GenBank/DDBJ databases">
        <title>Brevibacillus composti FJAT-54423, complete genome.</title>
        <authorList>
            <person name="Tang R."/>
        </authorList>
    </citation>
    <scope>NUCLEOTIDE SEQUENCE</scope>
    <source>
        <strain evidence="7">FJAT-54424</strain>
    </source>
</reference>
<evidence type="ECO:0000259" key="5">
    <source>
        <dbReference type="Pfam" id="PF00005"/>
    </source>
</evidence>
<feature type="region of interest" description="Disordered" evidence="4">
    <location>
        <begin position="116"/>
        <end position="153"/>
    </location>
</feature>
<evidence type="ECO:0000313" key="8">
    <source>
        <dbReference type="Proteomes" id="UP000595847"/>
    </source>
</evidence>
<dbReference type="EMBL" id="CP066308">
    <property type="protein sequence ID" value="QQE75376.1"/>
    <property type="molecule type" value="Genomic_DNA"/>
</dbReference>
<dbReference type="PANTHER" id="PTHR42711:SF18">
    <property type="entry name" value="ABC TRANSPORTER, ATP-BINDING PROTEIN"/>
    <property type="match status" value="1"/>
</dbReference>